<feature type="compositionally biased region" description="Polar residues" evidence="1">
    <location>
        <begin position="50"/>
        <end position="80"/>
    </location>
</feature>
<protein>
    <recommendedName>
        <fullName evidence="3">DUF1510 domain-containing protein</fullName>
    </recommendedName>
</protein>
<keyword evidence="5" id="KW-1185">Reference proteome</keyword>
<dbReference type="OrthoDB" id="2168558at2"/>
<organism evidence="4 5">
    <name type="scientific">Sediminibacillus albus</name>
    <dbReference type="NCBI Taxonomy" id="407036"/>
    <lineage>
        <taxon>Bacteria</taxon>
        <taxon>Bacillati</taxon>
        <taxon>Bacillota</taxon>
        <taxon>Bacilli</taxon>
        <taxon>Bacillales</taxon>
        <taxon>Bacillaceae</taxon>
        <taxon>Sediminibacillus</taxon>
    </lineage>
</organism>
<proteinExistence type="predicted"/>
<reference evidence="4 5" key="1">
    <citation type="submission" date="2016-10" db="EMBL/GenBank/DDBJ databases">
        <authorList>
            <person name="de Groot N.N."/>
        </authorList>
    </citation>
    <scope>NUCLEOTIDE SEQUENCE [LARGE SCALE GENOMIC DNA]</scope>
    <source>
        <strain evidence="4 5">CGMCC 1.6502</strain>
    </source>
</reference>
<dbReference type="EMBL" id="FNFL01000008">
    <property type="protein sequence ID" value="SDK52452.1"/>
    <property type="molecule type" value="Genomic_DNA"/>
</dbReference>
<evidence type="ECO:0000259" key="3">
    <source>
        <dbReference type="Pfam" id="PF07423"/>
    </source>
</evidence>
<keyword evidence="2" id="KW-1133">Transmembrane helix</keyword>
<dbReference type="InterPro" id="IPR009988">
    <property type="entry name" value="DUF1510"/>
</dbReference>
<evidence type="ECO:0000313" key="5">
    <source>
        <dbReference type="Proteomes" id="UP000198694"/>
    </source>
</evidence>
<evidence type="ECO:0000256" key="1">
    <source>
        <dbReference type="SAM" id="MobiDB-lite"/>
    </source>
</evidence>
<dbReference type="Proteomes" id="UP000198694">
    <property type="component" value="Unassembled WGS sequence"/>
</dbReference>
<dbReference type="RefSeq" id="WP_093216816.1">
    <property type="nucleotide sequence ID" value="NZ_FNFL01000008.1"/>
</dbReference>
<feature type="domain" description="DUF1510" evidence="3">
    <location>
        <begin position="137"/>
        <end position="227"/>
    </location>
</feature>
<feature type="compositionally biased region" description="Acidic residues" evidence="1">
    <location>
        <begin position="93"/>
        <end position="110"/>
    </location>
</feature>
<dbReference type="AlphaFoldDB" id="A0A1G9CLF0"/>
<keyword evidence="2" id="KW-0472">Membrane</keyword>
<feature type="transmembrane region" description="Helical" evidence="2">
    <location>
        <begin position="23"/>
        <end position="44"/>
    </location>
</feature>
<evidence type="ECO:0000256" key="2">
    <source>
        <dbReference type="SAM" id="Phobius"/>
    </source>
</evidence>
<gene>
    <name evidence="4" type="ORF">SAMN05216243_3432</name>
</gene>
<sequence length="239" mass="26835">MSDEFYSPSRVNRFEKKRKSTKAISILLILGGILVIILIGWFLFGGGEENNSADQSDENSTTENADQNSSGNEQAPNDDSSNGEKESAGGEENQTEDDTSQQDETSENADEGTRDEQSAGEREQVDSSGDSNVVEAYTADWQPVGTSQQEPHQTTYEEGTQDWEEMMEAIELATDLTSDDRVVWWVERAGDQQVIATVSDSAETEIYRTYVTWVENQGWKPTKVEVLEENDQKYRFENE</sequence>
<keyword evidence="2" id="KW-0812">Transmembrane</keyword>
<feature type="compositionally biased region" description="Basic and acidic residues" evidence="1">
    <location>
        <begin position="111"/>
        <end position="125"/>
    </location>
</feature>
<evidence type="ECO:0000313" key="4">
    <source>
        <dbReference type="EMBL" id="SDK52452.1"/>
    </source>
</evidence>
<feature type="region of interest" description="Disordered" evidence="1">
    <location>
        <begin position="50"/>
        <end position="131"/>
    </location>
</feature>
<dbReference type="STRING" id="407036.SAMN05216243_3432"/>
<dbReference type="Pfam" id="PF07423">
    <property type="entry name" value="DUF1510"/>
    <property type="match status" value="1"/>
</dbReference>
<name>A0A1G9CLF0_9BACI</name>
<accession>A0A1G9CLF0</accession>